<keyword evidence="2" id="KW-1185">Reference proteome</keyword>
<dbReference type="EMBL" id="VSRR010000750">
    <property type="protein sequence ID" value="MPC19208.1"/>
    <property type="molecule type" value="Genomic_DNA"/>
</dbReference>
<accession>A0A5B7DD35</accession>
<sequence>MLEVVTVIVELLGAKTFILVLLNANISIQELLGVLNIYKFILGSQDMVIMDLLATQIFNILTLKAMDV</sequence>
<proteinExistence type="predicted"/>
<evidence type="ECO:0000313" key="2">
    <source>
        <dbReference type="Proteomes" id="UP000324222"/>
    </source>
</evidence>
<protein>
    <submittedName>
        <fullName evidence="1">Uncharacterized protein</fullName>
    </submittedName>
</protein>
<name>A0A5B7DD35_PORTR</name>
<dbReference type="Proteomes" id="UP000324222">
    <property type="component" value="Unassembled WGS sequence"/>
</dbReference>
<comment type="caution">
    <text evidence="1">The sequence shown here is derived from an EMBL/GenBank/DDBJ whole genome shotgun (WGS) entry which is preliminary data.</text>
</comment>
<gene>
    <name evidence="1" type="ORF">E2C01_012119</name>
</gene>
<evidence type="ECO:0000313" key="1">
    <source>
        <dbReference type="EMBL" id="MPC19208.1"/>
    </source>
</evidence>
<organism evidence="1 2">
    <name type="scientific">Portunus trituberculatus</name>
    <name type="common">Swimming crab</name>
    <name type="synonym">Neptunus trituberculatus</name>
    <dbReference type="NCBI Taxonomy" id="210409"/>
    <lineage>
        <taxon>Eukaryota</taxon>
        <taxon>Metazoa</taxon>
        <taxon>Ecdysozoa</taxon>
        <taxon>Arthropoda</taxon>
        <taxon>Crustacea</taxon>
        <taxon>Multicrustacea</taxon>
        <taxon>Malacostraca</taxon>
        <taxon>Eumalacostraca</taxon>
        <taxon>Eucarida</taxon>
        <taxon>Decapoda</taxon>
        <taxon>Pleocyemata</taxon>
        <taxon>Brachyura</taxon>
        <taxon>Eubrachyura</taxon>
        <taxon>Portunoidea</taxon>
        <taxon>Portunidae</taxon>
        <taxon>Portuninae</taxon>
        <taxon>Portunus</taxon>
    </lineage>
</organism>
<dbReference type="AlphaFoldDB" id="A0A5B7DD35"/>
<reference evidence="1 2" key="1">
    <citation type="submission" date="2019-05" db="EMBL/GenBank/DDBJ databases">
        <title>Another draft genome of Portunus trituberculatus and its Hox gene families provides insights of decapod evolution.</title>
        <authorList>
            <person name="Jeong J.-H."/>
            <person name="Song I."/>
            <person name="Kim S."/>
            <person name="Choi T."/>
            <person name="Kim D."/>
            <person name="Ryu S."/>
            <person name="Kim W."/>
        </authorList>
    </citation>
    <scope>NUCLEOTIDE SEQUENCE [LARGE SCALE GENOMIC DNA]</scope>
    <source>
        <tissue evidence="1">Muscle</tissue>
    </source>
</reference>